<dbReference type="InterPro" id="IPR029045">
    <property type="entry name" value="ClpP/crotonase-like_dom_sf"/>
</dbReference>
<dbReference type="SUPFAM" id="SSF52096">
    <property type="entry name" value="ClpP/crotonase"/>
    <property type="match status" value="1"/>
</dbReference>
<dbReference type="AlphaFoldDB" id="A0A327WNB2"/>
<dbReference type="InterPro" id="IPR005151">
    <property type="entry name" value="Tail-specific_protease"/>
</dbReference>
<evidence type="ECO:0000259" key="2">
    <source>
        <dbReference type="SMART" id="SM00245"/>
    </source>
</evidence>
<dbReference type="SMART" id="SM00245">
    <property type="entry name" value="TSPc"/>
    <property type="match status" value="1"/>
</dbReference>
<gene>
    <name evidence="3" type="ORF">LX87_04794</name>
</gene>
<organism evidence="3 4">
    <name type="scientific">Larkinella arboricola</name>
    <dbReference type="NCBI Taxonomy" id="643671"/>
    <lineage>
        <taxon>Bacteria</taxon>
        <taxon>Pseudomonadati</taxon>
        <taxon>Bacteroidota</taxon>
        <taxon>Cytophagia</taxon>
        <taxon>Cytophagales</taxon>
        <taxon>Spirosomataceae</taxon>
        <taxon>Larkinella</taxon>
    </lineage>
</organism>
<dbReference type="PANTHER" id="PTHR11261">
    <property type="entry name" value="INTERPHOTORECEPTOR RETINOID-BINDING PROTEIN"/>
    <property type="match status" value="1"/>
</dbReference>
<dbReference type="EMBL" id="QLMC01000007">
    <property type="protein sequence ID" value="RAJ92464.1"/>
    <property type="molecule type" value="Genomic_DNA"/>
</dbReference>
<feature type="signal peptide" evidence="1">
    <location>
        <begin position="1"/>
        <end position="23"/>
    </location>
</feature>
<dbReference type="Proteomes" id="UP000248790">
    <property type="component" value="Unassembled WGS sequence"/>
</dbReference>
<dbReference type="Gene3D" id="3.90.226.10">
    <property type="entry name" value="2-enoyl-CoA Hydratase, Chain A, domain 1"/>
    <property type="match status" value="1"/>
</dbReference>
<keyword evidence="3" id="KW-0378">Hydrolase</keyword>
<protein>
    <submittedName>
        <fullName evidence="3">Tricorn protease-like protein</fullName>
    </submittedName>
</protein>
<accession>A0A327WNB2</accession>
<evidence type="ECO:0000313" key="3">
    <source>
        <dbReference type="EMBL" id="RAJ92464.1"/>
    </source>
</evidence>
<dbReference type="PANTHER" id="PTHR11261:SF3">
    <property type="entry name" value="RETINOL-BINDING PROTEIN 3"/>
    <property type="match status" value="1"/>
</dbReference>
<dbReference type="InterPro" id="IPR028204">
    <property type="entry name" value="Tricorn_C1"/>
</dbReference>
<dbReference type="GO" id="GO:0008236">
    <property type="term" value="F:serine-type peptidase activity"/>
    <property type="evidence" value="ECO:0007669"/>
    <property type="project" value="InterPro"/>
</dbReference>
<keyword evidence="4" id="KW-1185">Reference proteome</keyword>
<sequence length="352" mass="39503">MNNSMKTKRLSTFLHLLILAGLAAVETSCTRQLIGPDAPNTPVANFDQLWGEYDRMYGAFEPKKIDWQAAYQKYRPLVRDNMSDAELLKVMTQLLDVLDDNHVYLRPTTNTNLPWYAGGILARTQVVDYDGGVVKKYLIETKTYGNDLIYGKLAPTVGYLLLKGFENNIAYYPNAMDSVLAYMKELKGVVIDLRDNGGGEDRVAQYVANRFATEKHVSFTARLRNGPRHTDFGPELRFYTQPEGRFQYTRPVVVLTNLTSYSSAETFMLAMLQNKNVTQVGDVTGGAFSDAVERELPNGWSFRVPIADVRDASGKNREGIGITPKIVVKNKPEELKAGRDKALEKAIELILN</sequence>
<comment type="caution">
    <text evidence="3">The sequence shown here is derived from an EMBL/GenBank/DDBJ whole genome shotgun (WGS) entry which is preliminary data.</text>
</comment>
<evidence type="ECO:0000256" key="1">
    <source>
        <dbReference type="SAM" id="SignalP"/>
    </source>
</evidence>
<dbReference type="Gene3D" id="3.30.750.44">
    <property type="match status" value="1"/>
</dbReference>
<dbReference type="GO" id="GO:0006508">
    <property type="term" value="P:proteolysis"/>
    <property type="evidence" value="ECO:0007669"/>
    <property type="project" value="UniProtKB-KW"/>
</dbReference>
<dbReference type="CDD" id="cd07563">
    <property type="entry name" value="Peptidase_S41_IRBP"/>
    <property type="match status" value="1"/>
</dbReference>
<keyword evidence="1" id="KW-0732">Signal</keyword>
<keyword evidence="3" id="KW-0645">Protease</keyword>
<dbReference type="Pfam" id="PF03572">
    <property type="entry name" value="Peptidase_S41"/>
    <property type="match status" value="1"/>
</dbReference>
<evidence type="ECO:0000313" key="4">
    <source>
        <dbReference type="Proteomes" id="UP000248790"/>
    </source>
</evidence>
<dbReference type="Pfam" id="PF14684">
    <property type="entry name" value="Tricorn_C1"/>
    <property type="match status" value="1"/>
</dbReference>
<feature type="domain" description="Tail specific protease" evidence="2">
    <location>
        <begin position="131"/>
        <end position="329"/>
    </location>
</feature>
<proteinExistence type="predicted"/>
<reference evidence="3 4" key="1">
    <citation type="submission" date="2018-06" db="EMBL/GenBank/DDBJ databases">
        <title>Genomic Encyclopedia of Archaeal and Bacterial Type Strains, Phase II (KMG-II): from individual species to whole genera.</title>
        <authorList>
            <person name="Goeker M."/>
        </authorList>
    </citation>
    <scope>NUCLEOTIDE SEQUENCE [LARGE SCALE GENOMIC DNA]</scope>
    <source>
        <strain evidence="3 4">DSM 21851</strain>
    </source>
</reference>
<feature type="chain" id="PRO_5016278608" evidence="1">
    <location>
        <begin position="24"/>
        <end position="352"/>
    </location>
</feature>
<name>A0A327WNB2_LARAB</name>